<dbReference type="Pfam" id="PF00085">
    <property type="entry name" value="Thioredoxin"/>
    <property type="match status" value="1"/>
</dbReference>
<feature type="compositionally biased region" description="Basic and acidic residues" evidence="1">
    <location>
        <begin position="526"/>
        <end position="548"/>
    </location>
</feature>
<dbReference type="InterPro" id="IPR003774">
    <property type="entry name" value="AlgH-like"/>
</dbReference>
<feature type="domain" description="Thioredoxin" evidence="3">
    <location>
        <begin position="741"/>
        <end position="803"/>
    </location>
</feature>
<dbReference type="SUPFAM" id="SSF143456">
    <property type="entry name" value="VC0467-like"/>
    <property type="match status" value="1"/>
</dbReference>
<gene>
    <name evidence="4" type="ORF">SADUNF_Sadunf07G0057700</name>
</gene>
<dbReference type="InterPro" id="IPR036249">
    <property type="entry name" value="Thioredoxin-like_sf"/>
</dbReference>
<sequence>MGKISLIIFTLAIIIPSSSSSSSSTFDTESDGGIGQWQILTKQNFSSQIRLHPHILLLVSVPWSGESRSLMKEIAHLVIDKKEEFGSLKLMYMHKNNEKMLADAIGAVVTDEITLLYYHHSLYYKYKGKSRARNILSSIFPYLSLLPEEMPLKRLSSEGDLKMFIESADKVVLLLEICGWTEKLIAREKTNGSKTGYDVQGFDGESNVISTPKGKENQKGTENGEMKCGMENGFGGIPWLGEFASVNDSAPPQETDSQDSVDLKPGAVSCSLEESQKFDSFFSSFMTDVREFFLPPERHRFGLVSEKSMLSPLGVGDSGSWSVMLYYNGCPSCSRILKEGDDMKRVLQVEKSIVTELEGDGQDLDPAIPSNKPSVLLFVDRSSDLPETRRRSKAVLDVFRELALHYQISNQMGQQSNEKSEASSVQPSTEYQSVSGHPKLKLSPTAQNIKSKDKMSIMIVNDGKPVMLNSMASGLEGSSLHEILTYLLQKKEEAKLSSVAKEAGFQLLSDDFNIKVTDTSPSVAEVESKHALSDESLVRTSTDLDKDSASNNCEGPQSTISQDDEEKSTYSDASTHPLSVEPGQYMADHKPPISEDVRAGKKGSFQADKLGEEQLNFQNFKGSFFFCDGNYRLLTALTGETRIPSLVLINPLSQQHYVFPEYTNLSYSSLEDFLHGFLNGNLVPYQRTESDPESPREETHPPFVNMDFHEADSIPQVTAHTFSEHVLGFNQSDNGNAANAWNEDVLVLFSNSWCGFCQRMELIVREVHRAIKGFMNMLKTGSRTGETMITDGNLKKLPKIFLMDCTLNDCSLILKSMNQREVYPTLLLFPAERKNTICYEGDMAVADVITFLVNRGSNSQHLANENGILWTVAEKKGSNVLKDALTAAKEKSHEVLLKNLTPKRNVEHGQTKSHTSKGLHDTASQVAVGSILVATEKLNTQPFDKSRILIIKSDQNTGFQGLIYNKHMRWDSLQELEEESKLLKEAPLSFGGPLVTRGMPLVALTRRAVGSQYPEVAPGTYFLGQSATLHEIEEIRSGNQCVSDYWFFLGFSSWGWEQLFDEIAQGAWNLIEHEKELLDWP</sequence>
<dbReference type="InterPro" id="IPR013766">
    <property type="entry name" value="Thioredoxin_domain"/>
</dbReference>
<dbReference type="EMBL" id="JADGMS010000007">
    <property type="protein sequence ID" value="KAF9678658.1"/>
    <property type="molecule type" value="Genomic_DNA"/>
</dbReference>
<dbReference type="Gene3D" id="3.40.30.10">
    <property type="entry name" value="Glutaredoxin"/>
    <property type="match status" value="2"/>
</dbReference>
<dbReference type="SUPFAM" id="SSF52833">
    <property type="entry name" value="Thioredoxin-like"/>
    <property type="match status" value="2"/>
</dbReference>
<organism evidence="4 5">
    <name type="scientific">Salix dunnii</name>
    <dbReference type="NCBI Taxonomy" id="1413687"/>
    <lineage>
        <taxon>Eukaryota</taxon>
        <taxon>Viridiplantae</taxon>
        <taxon>Streptophyta</taxon>
        <taxon>Embryophyta</taxon>
        <taxon>Tracheophyta</taxon>
        <taxon>Spermatophyta</taxon>
        <taxon>Magnoliopsida</taxon>
        <taxon>eudicotyledons</taxon>
        <taxon>Gunneridae</taxon>
        <taxon>Pentapetalae</taxon>
        <taxon>rosids</taxon>
        <taxon>fabids</taxon>
        <taxon>Malpighiales</taxon>
        <taxon>Salicaceae</taxon>
        <taxon>Saliceae</taxon>
        <taxon>Salix</taxon>
    </lineage>
</organism>
<dbReference type="Gene3D" id="3.40.1740.10">
    <property type="entry name" value="VC0467-like"/>
    <property type="match status" value="1"/>
</dbReference>
<evidence type="ECO:0000313" key="4">
    <source>
        <dbReference type="EMBL" id="KAF9678658.1"/>
    </source>
</evidence>
<proteinExistence type="predicted"/>
<feature type="chain" id="PRO_5033041754" description="Thioredoxin domain-containing protein" evidence="2">
    <location>
        <begin position="21"/>
        <end position="1081"/>
    </location>
</feature>
<feature type="signal peptide" evidence="2">
    <location>
        <begin position="1"/>
        <end position="20"/>
    </location>
</feature>
<accession>A0A835JZB5</accession>
<evidence type="ECO:0000256" key="1">
    <source>
        <dbReference type="SAM" id="MobiDB-lite"/>
    </source>
</evidence>
<feature type="region of interest" description="Disordered" evidence="1">
    <location>
        <begin position="526"/>
        <end position="601"/>
    </location>
</feature>
<feature type="region of interest" description="Disordered" evidence="1">
    <location>
        <begin position="410"/>
        <end position="447"/>
    </location>
</feature>
<evidence type="ECO:0000313" key="5">
    <source>
        <dbReference type="Proteomes" id="UP000657918"/>
    </source>
</evidence>
<evidence type="ECO:0000259" key="3">
    <source>
        <dbReference type="Pfam" id="PF00085"/>
    </source>
</evidence>
<dbReference type="Proteomes" id="UP000657918">
    <property type="component" value="Unassembled WGS sequence"/>
</dbReference>
<dbReference type="AlphaFoldDB" id="A0A835JZB5"/>
<keyword evidence="5" id="KW-1185">Reference proteome</keyword>
<protein>
    <recommendedName>
        <fullName evidence="3">Thioredoxin domain-containing protein</fullName>
    </recommendedName>
</protein>
<dbReference type="PANTHER" id="PTHR31984:SF12">
    <property type="entry name" value="THIOREDOXIN DOMAIN-CONTAINING PROTEIN"/>
    <property type="match status" value="1"/>
</dbReference>
<comment type="caution">
    <text evidence="4">The sequence shown here is derived from an EMBL/GenBank/DDBJ whole genome shotgun (WGS) entry which is preliminary data.</text>
</comment>
<dbReference type="OrthoDB" id="1910803at2759"/>
<feature type="compositionally biased region" description="Polar residues" evidence="1">
    <location>
        <begin position="410"/>
        <end position="435"/>
    </location>
</feature>
<reference evidence="4 5" key="1">
    <citation type="submission" date="2020-10" db="EMBL/GenBank/DDBJ databases">
        <title>Plant Genome Project.</title>
        <authorList>
            <person name="Zhang R.-G."/>
        </authorList>
    </citation>
    <scope>NUCLEOTIDE SEQUENCE [LARGE SCALE GENOMIC DNA]</scope>
    <source>
        <strain evidence="4">FAFU-HL-1</strain>
        <tissue evidence="4">Leaf</tissue>
    </source>
</reference>
<dbReference type="PANTHER" id="PTHR31984">
    <property type="entry name" value="TRANSPORTER, PUTATIVE (DUF179)-RELATED"/>
    <property type="match status" value="1"/>
</dbReference>
<evidence type="ECO:0000256" key="2">
    <source>
        <dbReference type="SAM" id="SignalP"/>
    </source>
</evidence>
<name>A0A835JZB5_9ROSI</name>
<dbReference type="Pfam" id="PF02622">
    <property type="entry name" value="DUF179"/>
    <property type="match status" value="1"/>
</dbReference>
<feature type="compositionally biased region" description="Polar residues" evidence="1">
    <location>
        <begin position="549"/>
        <end position="561"/>
    </location>
</feature>
<feature type="compositionally biased region" description="Basic and acidic residues" evidence="1">
    <location>
        <begin position="587"/>
        <end position="599"/>
    </location>
</feature>
<keyword evidence="2" id="KW-0732">Signal</keyword>